<proteinExistence type="predicted"/>
<evidence type="ECO:0000256" key="1">
    <source>
        <dbReference type="SAM" id="SignalP"/>
    </source>
</evidence>
<dbReference type="AlphaFoldDB" id="A0AAD0P127"/>
<gene>
    <name evidence="2" type="ORF">CD191_01050</name>
</gene>
<evidence type="ECO:0000313" key="2">
    <source>
        <dbReference type="EMBL" id="AWV31318.1"/>
    </source>
</evidence>
<accession>A0AAD0P127</accession>
<protein>
    <submittedName>
        <fullName evidence="2">Uncharacterized protein</fullName>
    </submittedName>
</protein>
<evidence type="ECO:0000313" key="3">
    <source>
        <dbReference type="Proteomes" id="UP000249163"/>
    </source>
</evidence>
<feature type="signal peptide" evidence="1">
    <location>
        <begin position="1"/>
        <end position="27"/>
    </location>
</feature>
<reference evidence="2 3" key="1">
    <citation type="submission" date="2017-06" db="EMBL/GenBank/DDBJ databases">
        <title>Complete genome sequence of Paenibacillus odorifer CBA7130.</title>
        <authorList>
            <person name="Nam Y.-D."/>
            <person name="Kang J."/>
            <person name="Chung W.-H."/>
        </authorList>
    </citation>
    <scope>NUCLEOTIDE SEQUENCE [LARGE SCALE GENOMIC DNA]</scope>
    <source>
        <strain evidence="2 3">CBA7130</strain>
    </source>
</reference>
<sequence>MKLFKIIPKSLLVCVLSFGALFNTASANPVDPAEGGKGILVSQTVSNEYDSFKKIQSTSFEDLKAMGYTEEDIEYIKNFDYEASMQAKVNKLQKLDESVLENAGYDEKQITTIQNYSGTEEQLARASATLTLSTYRNGSSSSSTFSSITFSTYYNWSSAPNFLLTDIVAVPWSEGMYLDNSNSNATISYVDLTTGAFIKTANPTVVPNINTGASIKFGLGYAINGTEAYAKSGNFNYRLTKNSKVTEVAIQPAYGHTFLSVGSPTVTYPGGLAVTFSYQVSKEAENYVYSAL</sequence>
<name>A0AAD0P127_9BACL</name>
<feature type="chain" id="PRO_5041993387" evidence="1">
    <location>
        <begin position="28"/>
        <end position="292"/>
    </location>
</feature>
<dbReference type="EMBL" id="CP021965">
    <property type="protein sequence ID" value="AWV31318.1"/>
    <property type="molecule type" value="Genomic_DNA"/>
</dbReference>
<dbReference type="Proteomes" id="UP000249163">
    <property type="component" value="Chromosome"/>
</dbReference>
<dbReference type="RefSeq" id="WP_076186849.1">
    <property type="nucleotide sequence ID" value="NZ_CP021965.1"/>
</dbReference>
<keyword evidence="1" id="KW-0732">Signal</keyword>
<organism evidence="2 3">
    <name type="scientific">Paenibacillus odorifer</name>
    <dbReference type="NCBI Taxonomy" id="189426"/>
    <lineage>
        <taxon>Bacteria</taxon>
        <taxon>Bacillati</taxon>
        <taxon>Bacillota</taxon>
        <taxon>Bacilli</taxon>
        <taxon>Bacillales</taxon>
        <taxon>Paenibacillaceae</taxon>
        <taxon>Paenibacillus</taxon>
    </lineage>
</organism>